<sequence length="178" mass="20654">MDFPNFEINLNKSLSSFEEIFTPQFESVDMIDDNNNNININININNNQYYCQIHTNYKLSMVCVECTALVCPCCVSSLPIHCGHQHLEVDSDSAVFKKIYYCMTNCKDRIDNLMEIAMNEYENIRYLIEEKEINNQNINTQVEVFLDLIDLAIEINNNNNNSSNNNSNNNNNNNFNII</sequence>
<dbReference type="CDD" id="cd19756">
    <property type="entry name" value="Bbox2"/>
    <property type="match status" value="1"/>
</dbReference>
<keyword evidence="1" id="KW-0862">Zinc</keyword>
<protein>
    <submittedName>
        <fullName evidence="3">Expressed protein</fullName>
    </submittedName>
</protein>
<dbReference type="KEGG" id="dpp:DICPUDRAFT_91436"/>
<dbReference type="Proteomes" id="UP000001064">
    <property type="component" value="Unassembled WGS sequence"/>
</dbReference>
<evidence type="ECO:0000259" key="2">
    <source>
        <dbReference type="PROSITE" id="PS50119"/>
    </source>
</evidence>
<dbReference type="EMBL" id="GL870978">
    <property type="protein sequence ID" value="EGC38337.1"/>
    <property type="molecule type" value="Genomic_DNA"/>
</dbReference>
<proteinExistence type="predicted"/>
<feature type="domain" description="B box-type" evidence="2">
    <location>
        <begin position="46"/>
        <end position="89"/>
    </location>
</feature>
<keyword evidence="4" id="KW-1185">Reference proteome</keyword>
<keyword evidence="1" id="KW-0863">Zinc-finger</keyword>
<evidence type="ECO:0000313" key="3">
    <source>
        <dbReference type="EMBL" id="EGC38337.1"/>
    </source>
</evidence>
<dbReference type="AlphaFoldDB" id="F0ZCF0"/>
<accession>F0ZCF0</accession>
<dbReference type="GeneID" id="10502235"/>
<evidence type="ECO:0000256" key="1">
    <source>
        <dbReference type="PROSITE-ProRule" id="PRU00024"/>
    </source>
</evidence>
<evidence type="ECO:0000313" key="4">
    <source>
        <dbReference type="Proteomes" id="UP000001064"/>
    </source>
</evidence>
<keyword evidence="1" id="KW-0479">Metal-binding</keyword>
<dbReference type="InParanoid" id="F0ZCF0"/>
<gene>
    <name evidence="3" type="ORF">DICPUDRAFT_91436</name>
</gene>
<dbReference type="SUPFAM" id="SSF57845">
    <property type="entry name" value="B-box zinc-binding domain"/>
    <property type="match status" value="1"/>
</dbReference>
<dbReference type="InterPro" id="IPR000315">
    <property type="entry name" value="Znf_B-box"/>
</dbReference>
<name>F0ZCF0_DICPU</name>
<dbReference type="GO" id="GO:0008270">
    <property type="term" value="F:zinc ion binding"/>
    <property type="evidence" value="ECO:0007669"/>
    <property type="project" value="UniProtKB-KW"/>
</dbReference>
<dbReference type="PROSITE" id="PS50119">
    <property type="entry name" value="ZF_BBOX"/>
    <property type="match status" value="1"/>
</dbReference>
<reference evidence="4" key="1">
    <citation type="journal article" date="2011" name="Genome Biol.">
        <title>Comparative genomics of the social amoebae Dictyostelium discoideum and Dictyostelium purpureum.</title>
        <authorList>
            <consortium name="US DOE Joint Genome Institute (JGI-PGF)"/>
            <person name="Sucgang R."/>
            <person name="Kuo A."/>
            <person name="Tian X."/>
            <person name="Salerno W."/>
            <person name="Parikh A."/>
            <person name="Feasley C.L."/>
            <person name="Dalin E."/>
            <person name="Tu H."/>
            <person name="Huang E."/>
            <person name="Barry K."/>
            <person name="Lindquist E."/>
            <person name="Shapiro H."/>
            <person name="Bruce D."/>
            <person name="Schmutz J."/>
            <person name="Salamov A."/>
            <person name="Fey P."/>
            <person name="Gaudet P."/>
            <person name="Anjard C."/>
            <person name="Babu M.M."/>
            <person name="Basu S."/>
            <person name="Bushmanova Y."/>
            <person name="van der Wel H."/>
            <person name="Katoh-Kurasawa M."/>
            <person name="Dinh C."/>
            <person name="Coutinho P.M."/>
            <person name="Saito T."/>
            <person name="Elias M."/>
            <person name="Schaap P."/>
            <person name="Kay R.R."/>
            <person name="Henrissat B."/>
            <person name="Eichinger L."/>
            <person name="Rivero F."/>
            <person name="Putnam N.H."/>
            <person name="West C.M."/>
            <person name="Loomis W.F."/>
            <person name="Chisholm R.L."/>
            <person name="Shaulsky G."/>
            <person name="Strassmann J.E."/>
            <person name="Queller D.C."/>
            <person name="Kuspa A."/>
            <person name="Grigoriev I.V."/>
        </authorList>
    </citation>
    <scope>NUCLEOTIDE SEQUENCE [LARGE SCALE GENOMIC DNA]</scope>
    <source>
        <strain evidence="4">QSDP1</strain>
    </source>
</reference>
<dbReference type="RefSeq" id="XP_003285094.1">
    <property type="nucleotide sequence ID" value="XM_003285046.1"/>
</dbReference>
<organism evidence="3 4">
    <name type="scientific">Dictyostelium purpureum</name>
    <name type="common">Slime mold</name>
    <dbReference type="NCBI Taxonomy" id="5786"/>
    <lineage>
        <taxon>Eukaryota</taxon>
        <taxon>Amoebozoa</taxon>
        <taxon>Evosea</taxon>
        <taxon>Eumycetozoa</taxon>
        <taxon>Dictyostelia</taxon>
        <taxon>Dictyosteliales</taxon>
        <taxon>Dictyosteliaceae</taxon>
        <taxon>Dictyostelium</taxon>
    </lineage>
</organism>
<dbReference type="VEuPathDB" id="AmoebaDB:DICPUDRAFT_91436"/>